<dbReference type="Proteomes" id="UP000604391">
    <property type="component" value="Unassembled WGS sequence"/>
</dbReference>
<protein>
    <recommendedName>
        <fullName evidence="2">DUF5652 domain-containing protein</fullName>
    </recommendedName>
</protein>
<evidence type="ECO:0000313" key="4">
    <source>
        <dbReference type="Proteomes" id="UP000604391"/>
    </source>
</evidence>
<accession>A0A832V3Y2</accession>
<comment type="caution">
    <text evidence="3">The sequence shown here is derived from an EMBL/GenBank/DDBJ whole genome shotgun (WGS) entry which is preliminary data.</text>
</comment>
<feature type="transmembrane region" description="Helical" evidence="1">
    <location>
        <begin position="7"/>
        <end position="25"/>
    </location>
</feature>
<organism evidence="3 4">
    <name type="scientific">Candidatus Undinarchaeum marinum</name>
    <dbReference type="NCBI Taxonomy" id="2756141"/>
    <lineage>
        <taxon>Archaea</taxon>
        <taxon>Candidatus Undinarchaeota</taxon>
        <taxon>Candidatus Undinarchaeia</taxon>
        <taxon>Candidatus Undinarchaeales</taxon>
        <taxon>Candidatus Undinarchaeaceae</taxon>
        <taxon>Candidatus Undinarchaeum</taxon>
    </lineage>
</organism>
<dbReference type="InterPro" id="IPR043712">
    <property type="entry name" value="DUF5652"/>
</dbReference>
<proteinExistence type="predicted"/>
<sequence>MLMSNPTYPLFWLVLIWAVIWKGFALWHSVRNLQKKWFIALLVINTLGVLEIAYLFLFRKDRFKKDILGRKIKKRK</sequence>
<name>A0A832V3Y2_9ARCH</name>
<reference evidence="3 4" key="1">
    <citation type="journal article" name="Nat. Commun.">
        <title>Undinarchaeota illuminate DPANN phylogeny and the impact of gene transfer on archaeal evolution.</title>
        <authorList>
            <person name="Dombrowski N."/>
            <person name="Williams T.A."/>
            <person name="Sun J."/>
            <person name="Woodcroft B.J."/>
            <person name="Lee J.H."/>
            <person name="Minh B.Q."/>
            <person name="Rinke C."/>
            <person name="Spang A."/>
        </authorList>
    </citation>
    <scope>NUCLEOTIDE SEQUENCE [LARGE SCALE GENOMIC DNA]</scope>
    <source>
        <strain evidence="3">MAG_bin17</strain>
    </source>
</reference>
<evidence type="ECO:0000313" key="3">
    <source>
        <dbReference type="EMBL" id="HIJ99564.1"/>
    </source>
</evidence>
<dbReference type="EMBL" id="DVAD01000012">
    <property type="protein sequence ID" value="HIJ99564.1"/>
    <property type="molecule type" value="Genomic_DNA"/>
</dbReference>
<feature type="domain" description="DUF5652" evidence="2">
    <location>
        <begin position="7"/>
        <end position="63"/>
    </location>
</feature>
<dbReference type="AlphaFoldDB" id="A0A832V3Y2"/>
<gene>
    <name evidence="3" type="ORF">H1011_01935</name>
</gene>
<keyword evidence="1" id="KW-0812">Transmembrane</keyword>
<keyword evidence="1" id="KW-0472">Membrane</keyword>
<evidence type="ECO:0000256" key="1">
    <source>
        <dbReference type="SAM" id="Phobius"/>
    </source>
</evidence>
<dbReference type="Pfam" id="PF18893">
    <property type="entry name" value="DUF5652"/>
    <property type="match status" value="1"/>
</dbReference>
<keyword evidence="1" id="KW-1133">Transmembrane helix</keyword>
<keyword evidence="4" id="KW-1185">Reference proteome</keyword>
<evidence type="ECO:0000259" key="2">
    <source>
        <dbReference type="Pfam" id="PF18893"/>
    </source>
</evidence>
<feature type="transmembrane region" description="Helical" evidence="1">
    <location>
        <begin position="37"/>
        <end position="57"/>
    </location>
</feature>